<dbReference type="InterPro" id="IPR000768">
    <property type="entry name" value="ART"/>
</dbReference>
<evidence type="ECO:0000256" key="10">
    <source>
        <dbReference type="RuleBase" id="RU361228"/>
    </source>
</evidence>
<gene>
    <name evidence="11" type="primary">Madprt</name>
    <name evidence="11" type="ORF">UROIND_R12933</name>
</gene>
<comment type="similarity">
    <text evidence="1 10">Belongs to the Arg-specific ADP-ribosyltransferase family.</text>
</comment>
<evidence type="ECO:0000256" key="3">
    <source>
        <dbReference type="ARBA" id="ARBA00022679"/>
    </source>
</evidence>
<sequence length="267" mass="29198">MEHLALGLVLVLLAGAVATGSPSHRRDLGALEDVEMNMAPDSFDDQYRGCSQAMEEELEQLNRTEFTSNSVYAAAWAAASAAWRSRRGREPPAPTLPPAQAVAIMAYTLNSSLFQEFNAAVRSAGGSRTHYLSSFPFKALHYLLSRALQGLRDASPRRCRCAYRGVKGIRFRARLGDAVRFGHFTSASLGNKSALSFGRDTFFTLETCYGVPIKDFSYYPGEDEVLIPPFEVFKVTEAAEKGDAVAIQLRSQGAFSTYNCELVKGDG</sequence>
<dbReference type="GO" id="GO:0044194">
    <property type="term" value="C:cytolytic granule"/>
    <property type="evidence" value="ECO:0007669"/>
    <property type="project" value="UniProtKB-ARBA"/>
</dbReference>
<dbReference type="Proteomes" id="UP000654395">
    <property type="component" value="Unassembled WGS sequence"/>
</dbReference>
<evidence type="ECO:0000256" key="2">
    <source>
        <dbReference type="ARBA" id="ARBA00022676"/>
    </source>
</evidence>
<keyword evidence="12" id="KW-1185">Reference proteome</keyword>
<evidence type="ECO:0000256" key="5">
    <source>
        <dbReference type="ARBA" id="ARBA00022729"/>
    </source>
</evidence>
<feature type="chain" id="PRO_5033109491" description="NAD(P)(+)--arginine ADP-ribosyltransferase" evidence="10">
    <location>
        <begin position="19"/>
        <end position="267"/>
    </location>
</feature>
<comment type="catalytic activity">
    <reaction evidence="9 10">
        <text>L-arginyl-[protein] + NAD(+) = N(omega)-(ADP-D-ribosyl)-L-arginyl-[protein] + nicotinamide + H(+)</text>
        <dbReference type="Rhea" id="RHEA:19149"/>
        <dbReference type="Rhea" id="RHEA-COMP:10532"/>
        <dbReference type="Rhea" id="RHEA-COMP:15087"/>
        <dbReference type="ChEBI" id="CHEBI:15378"/>
        <dbReference type="ChEBI" id="CHEBI:17154"/>
        <dbReference type="ChEBI" id="CHEBI:29965"/>
        <dbReference type="ChEBI" id="CHEBI:57540"/>
        <dbReference type="ChEBI" id="CHEBI:142554"/>
        <dbReference type="EC" id="2.4.2.31"/>
    </reaction>
</comment>
<dbReference type="GO" id="GO:0003950">
    <property type="term" value="F:NAD+ poly-ADP-ribosyltransferase activity"/>
    <property type="evidence" value="ECO:0007669"/>
    <property type="project" value="TreeGrafter"/>
</dbReference>
<dbReference type="OrthoDB" id="423533at2759"/>
<dbReference type="PANTHER" id="PTHR10339">
    <property type="entry name" value="ADP-RIBOSYLTRANSFERASE"/>
    <property type="match status" value="1"/>
</dbReference>
<dbReference type="GO" id="GO:0046677">
    <property type="term" value="P:response to antibiotic"/>
    <property type="evidence" value="ECO:0007669"/>
    <property type="project" value="UniProtKB-ARBA"/>
</dbReference>
<feature type="non-terminal residue" evidence="11">
    <location>
        <position position="1"/>
    </location>
</feature>
<dbReference type="EC" id="2.4.2.31" evidence="10"/>
<feature type="non-terminal residue" evidence="11">
    <location>
        <position position="267"/>
    </location>
</feature>
<dbReference type="PRINTS" id="PR00970">
    <property type="entry name" value="RIBTRNSFRASE"/>
</dbReference>
<evidence type="ECO:0000313" key="11">
    <source>
        <dbReference type="EMBL" id="NXX80582.1"/>
    </source>
</evidence>
<dbReference type="PANTHER" id="PTHR10339:SF19">
    <property type="entry name" value="GPI-LINKED NAD(P)(+)--ARGININE ADP-RIBOSYLTRANSFERASE 1"/>
    <property type="match status" value="1"/>
</dbReference>
<comment type="caution">
    <text evidence="11">The sequence shown here is derived from an EMBL/GenBank/DDBJ whole genome shotgun (WGS) entry which is preliminary data.</text>
</comment>
<keyword evidence="5 10" id="KW-0732">Signal</keyword>
<keyword evidence="4" id="KW-0548">Nucleotidyltransferase</keyword>
<organism evidence="11 12">
    <name type="scientific">Urocolius indicus</name>
    <name type="common">Red-faced mousebird</name>
    <name type="synonym">Colius indicus</name>
    <dbReference type="NCBI Taxonomy" id="458196"/>
    <lineage>
        <taxon>Eukaryota</taxon>
        <taxon>Metazoa</taxon>
        <taxon>Chordata</taxon>
        <taxon>Craniata</taxon>
        <taxon>Vertebrata</taxon>
        <taxon>Euteleostomi</taxon>
        <taxon>Archelosauria</taxon>
        <taxon>Archosauria</taxon>
        <taxon>Dinosauria</taxon>
        <taxon>Saurischia</taxon>
        <taxon>Theropoda</taxon>
        <taxon>Coelurosauria</taxon>
        <taxon>Aves</taxon>
        <taxon>Neognathae</taxon>
        <taxon>Neoaves</taxon>
        <taxon>Telluraves</taxon>
        <taxon>Coraciimorphae</taxon>
        <taxon>Coliiformes</taxon>
        <taxon>Coliidae</taxon>
        <taxon>Urocolius</taxon>
    </lineage>
</organism>
<dbReference type="AlphaFoldDB" id="A0A852KT23"/>
<evidence type="ECO:0000256" key="9">
    <source>
        <dbReference type="ARBA" id="ARBA00047597"/>
    </source>
</evidence>
<name>A0A852KT23_UROIN</name>
<feature type="signal peptide" evidence="10">
    <location>
        <begin position="1"/>
        <end position="18"/>
    </location>
</feature>
<keyword evidence="3 10" id="KW-0808">Transferase</keyword>
<keyword evidence="6 10" id="KW-0521">NADP</keyword>
<dbReference type="Pfam" id="PF01129">
    <property type="entry name" value="ART"/>
    <property type="match status" value="1"/>
</dbReference>
<keyword evidence="2 10" id="KW-0328">Glycosyltransferase</keyword>
<evidence type="ECO:0000256" key="8">
    <source>
        <dbReference type="ARBA" id="ARBA00023157"/>
    </source>
</evidence>
<dbReference type="PROSITE" id="PS51996">
    <property type="entry name" value="TR_MART"/>
    <property type="match status" value="1"/>
</dbReference>
<dbReference type="EMBL" id="WBNH01006552">
    <property type="protein sequence ID" value="NXX80582.1"/>
    <property type="molecule type" value="Genomic_DNA"/>
</dbReference>
<dbReference type="PROSITE" id="PS01291">
    <property type="entry name" value="ART"/>
    <property type="match status" value="1"/>
</dbReference>
<dbReference type="GO" id="GO:0005615">
    <property type="term" value="C:extracellular space"/>
    <property type="evidence" value="ECO:0007669"/>
    <property type="project" value="UniProtKB-ARBA"/>
</dbReference>
<evidence type="ECO:0000313" key="12">
    <source>
        <dbReference type="Proteomes" id="UP000654395"/>
    </source>
</evidence>
<dbReference type="Gene3D" id="3.90.176.10">
    <property type="entry name" value="Toxin ADP-ribosyltransferase, Chain A, domain 1"/>
    <property type="match status" value="1"/>
</dbReference>
<evidence type="ECO:0000256" key="6">
    <source>
        <dbReference type="ARBA" id="ARBA00022857"/>
    </source>
</evidence>
<dbReference type="GO" id="GO:0106274">
    <property type="term" value="F:NAD+-protein-arginine ADP-ribosyltransferase activity"/>
    <property type="evidence" value="ECO:0007669"/>
    <property type="project" value="UniProtKB-EC"/>
</dbReference>
<evidence type="ECO:0000256" key="1">
    <source>
        <dbReference type="ARBA" id="ARBA00009558"/>
    </source>
</evidence>
<dbReference type="InterPro" id="IPR050999">
    <property type="entry name" value="ADP-ribosyltransferase_ARG"/>
</dbReference>
<protein>
    <recommendedName>
        <fullName evidence="10">NAD(P)(+)--arginine ADP-ribosyltransferase</fullName>
        <ecNumber evidence="10">2.4.2.31</ecNumber>
    </recommendedName>
    <alternativeName>
        <fullName evidence="10">Mono(ADP-ribosyl)transferase</fullName>
    </alternativeName>
</protein>
<keyword evidence="8" id="KW-1015">Disulfide bond</keyword>
<reference evidence="11" key="1">
    <citation type="submission" date="2020-02" db="EMBL/GenBank/DDBJ databases">
        <title>Bird 10,000 Genomes (B10K) Project - Family phase.</title>
        <authorList>
            <person name="Zhang G."/>
        </authorList>
    </citation>
    <scope>NUCLEOTIDE SEQUENCE</scope>
    <source>
        <strain evidence="11">B10K-DU-030-59</strain>
    </source>
</reference>
<evidence type="ECO:0000256" key="4">
    <source>
        <dbReference type="ARBA" id="ARBA00022695"/>
    </source>
</evidence>
<dbReference type="GO" id="GO:0016779">
    <property type="term" value="F:nucleotidyltransferase activity"/>
    <property type="evidence" value="ECO:0007669"/>
    <property type="project" value="UniProtKB-KW"/>
</dbReference>
<dbReference type="FunFam" id="3.90.176.10:FF:000001">
    <property type="entry name" value="NAD(P)(+)--arginine ADP-ribosyltransferase"/>
    <property type="match status" value="1"/>
</dbReference>
<accession>A0A852KT23</accession>
<evidence type="ECO:0000256" key="7">
    <source>
        <dbReference type="ARBA" id="ARBA00023027"/>
    </source>
</evidence>
<proteinExistence type="inferred from homology"/>
<dbReference type="SUPFAM" id="SSF56399">
    <property type="entry name" value="ADP-ribosylation"/>
    <property type="match status" value="1"/>
</dbReference>
<keyword evidence="7 10" id="KW-0520">NAD</keyword>